<sequence>MVESLLSISNINLFGHPVIDIMLTNFSGATSITVASRRKIKTLAKHITVNGVPVTAGDKVLVWKQNDPEANEIYLVKGDTDAWDKQDTNTDDIFDVEKGSKYKGYFKKREDGFEYIGDKNRRPGAGRRMGANKLLEDQFEKGRFARIYGFSFEGTYYDLPRPIVFLVHGDGDLVSEDLGSFGPARSPSPTSLTGLAAADFDFADGLRVWSYDKADYTIRMDVETGMFEDVLLAAMFGGGPGGMDSAGMNARGMNARGMNARGMNARGMNARGMNARGGGNSD</sequence>
<keyword evidence="2" id="KW-1185">Reference proteome</keyword>
<gene>
    <name evidence="1" type="ORF">ABUE31_05095</name>
</gene>
<protein>
    <submittedName>
        <fullName evidence="1">Uncharacterized protein</fullName>
    </submittedName>
</protein>
<proteinExistence type="predicted"/>
<organism evidence="1 2">
    <name type="scientific">Mesorhizobium marinum</name>
    <dbReference type="NCBI Taxonomy" id="3228790"/>
    <lineage>
        <taxon>Bacteria</taxon>
        <taxon>Pseudomonadati</taxon>
        <taxon>Pseudomonadota</taxon>
        <taxon>Alphaproteobacteria</taxon>
        <taxon>Hyphomicrobiales</taxon>
        <taxon>Phyllobacteriaceae</taxon>
        <taxon>Mesorhizobium</taxon>
    </lineage>
</organism>
<dbReference type="RefSeq" id="WP_367722402.1">
    <property type="nucleotide sequence ID" value="NZ_JBFOCI010000001.1"/>
</dbReference>
<accession>A0ABV3QX39</accession>
<dbReference type="Proteomes" id="UP001556196">
    <property type="component" value="Unassembled WGS sequence"/>
</dbReference>
<evidence type="ECO:0000313" key="2">
    <source>
        <dbReference type="Proteomes" id="UP001556196"/>
    </source>
</evidence>
<comment type="caution">
    <text evidence="1">The sequence shown here is derived from an EMBL/GenBank/DDBJ whole genome shotgun (WGS) entry which is preliminary data.</text>
</comment>
<dbReference type="EMBL" id="JBFOCI010000001">
    <property type="protein sequence ID" value="MEW9805360.1"/>
    <property type="molecule type" value="Genomic_DNA"/>
</dbReference>
<name>A0ABV3QX39_9HYPH</name>
<evidence type="ECO:0000313" key="1">
    <source>
        <dbReference type="EMBL" id="MEW9805360.1"/>
    </source>
</evidence>
<reference evidence="1 2" key="1">
    <citation type="submission" date="2024-06" db="EMBL/GenBank/DDBJ databases">
        <authorList>
            <person name="Tuo L."/>
        </authorList>
    </citation>
    <scope>NUCLEOTIDE SEQUENCE [LARGE SCALE GENOMIC DNA]</scope>
    <source>
        <strain evidence="1 2">ZMM04-5</strain>
    </source>
</reference>